<dbReference type="SUPFAM" id="SSF49265">
    <property type="entry name" value="Fibronectin type III"/>
    <property type="match status" value="3"/>
</dbReference>
<dbReference type="PANTHER" id="PTHR46708">
    <property type="entry name" value="TENASCIN"/>
    <property type="match status" value="1"/>
</dbReference>
<keyword evidence="1" id="KW-0677">Repeat</keyword>
<feature type="signal peptide" evidence="5">
    <location>
        <begin position="1"/>
        <end position="22"/>
    </location>
</feature>
<feature type="region of interest" description="Disordered" evidence="4">
    <location>
        <begin position="282"/>
        <end position="307"/>
    </location>
</feature>
<keyword evidence="3" id="KW-0119">Carbohydrate metabolism</keyword>
<dbReference type="Proteomes" id="UP000681340">
    <property type="component" value="Unassembled WGS sequence"/>
</dbReference>
<keyword evidence="2" id="KW-0326">Glycosidase</keyword>
<protein>
    <recommendedName>
        <fullName evidence="6">Fibronectin type-III domain-containing protein</fullName>
    </recommendedName>
</protein>
<evidence type="ECO:0000256" key="5">
    <source>
        <dbReference type="SAM" id="SignalP"/>
    </source>
</evidence>
<feature type="compositionally biased region" description="Low complexity" evidence="4">
    <location>
        <begin position="375"/>
        <end position="393"/>
    </location>
</feature>
<organism evidence="7 8">
    <name type="scientific">Actinoplanes auranticolor</name>
    <dbReference type="NCBI Taxonomy" id="47988"/>
    <lineage>
        <taxon>Bacteria</taxon>
        <taxon>Bacillati</taxon>
        <taxon>Actinomycetota</taxon>
        <taxon>Actinomycetes</taxon>
        <taxon>Micromonosporales</taxon>
        <taxon>Micromonosporaceae</taxon>
        <taxon>Actinoplanes</taxon>
    </lineage>
</organism>
<feature type="domain" description="Fibronectin type-III" evidence="6">
    <location>
        <begin position="211"/>
        <end position="295"/>
    </location>
</feature>
<dbReference type="PROSITE" id="PS50853">
    <property type="entry name" value="FN3"/>
    <property type="match status" value="2"/>
</dbReference>
<accession>A0A919VIF9</accession>
<dbReference type="InterPro" id="IPR003961">
    <property type="entry name" value="FN3_dom"/>
</dbReference>
<reference evidence="7" key="1">
    <citation type="submission" date="2021-03" db="EMBL/GenBank/DDBJ databases">
        <title>Whole genome shotgun sequence of Actinoplanes auranticolor NBRC 12245.</title>
        <authorList>
            <person name="Komaki H."/>
            <person name="Tamura T."/>
        </authorList>
    </citation>
    <scope>NUCLEOTIDE SEQUENCE</scope>
    <source>
        <strain evidence="7">NBRC 12245</strain>
    </source>
</reference>
<keyword evidence="3" id="KW-0624">Polysaccharide degradation</keyword>
<dbReference type="RefSeq" id="WP_212986779.1">
    <property type="nucleotide sequence ID" value="NZ_BAABEA010000051.1"/>
</dbReference>
<evidence type="ECO:0000256" key="1">
    <source>
        <dbReference type="ARBA" id="ARBA00022737"/>
    </source>
</evidence>
<dbReference type="CDD" id="cd00063">
    <property type="entry name" value="FN3"/>
    <property type="match status" value="3"/>
</dbReference>
<dbReference type="PANTHER" id="PTHR46708:SF11">
    <property type="entry name" value="RECEPTOR-TYPE TYROSINE-PROTEIN PHOSPHATASE ETA-LIKE"/>
    <property type="match status" value="1"/>
</dbReference>
<dbReference type="InterPro" id="IPR013783">
    <property type="entry name" value="Ig-like_fold"/>
</dbReference>
<evidence type="ECO:0000256" key="2">
    <source>
        <dbReference type="ARBA" id="ARBA00023295"/>
    </source>
</evidence>
<keyword evidence="5" id="KW-0732">Signal</keyword>
<keyword evidence="8" id="KW-1185">Reference proteome</keyword>
<dbReference type="Gene3D" id="2.60.40.10">
    <property type="entry name" value="Immunoglobulins"/>
    <property type="match status" value="4"/>
</dbReference>
<dbReference type="GO" id="GO:0000272">
    <property type="term" value="P:polysaccharide catabolic process"/>
    <property type="evidence" value="ECO:0007669"/>
    <property type="project" value="UniProtKB-KW"/>
</dbReference>
<proteinExistence type="predicted"/>
<dbReference type="Pfam" id="PF00041">
    <property type="entry name" value="fn3"/>
    <property type="match status" value="1"/>
</dbReference>
<dbReference type="EMBL" id="BOQL01000006">
    <property type="protein sequence ID" value="GIM63793.1"/>
    <property type="molecule type" value="Genomic_DNA"/>
</dbReference>
<evidence type="ECO:0000256" key="4">
    <source>
        <dbReference type="SAM" id="MobiDB-lite"/>
    </source>
</evidence>
<keyword evidence="2" id="KW-0378">Hydrolase</keyword>
<dbReference type="InterPro" id="IPR050991">
    <property type="entry name" value="ECM_Regulatory_Proteins"/>
</dbReference>
<evidence type="ECO:0000313" key="7">
    <source>
        <dbReference type="EMBL" id="GIM63793.1"/>
    </source>
</evidence>
<dbReference type="GO" id="GO:0016798">
    <property type="term" value="F:hydrolase activity, acting on glycosyl bonds"/>
    <property type="evidence" value="ECO:0007669"/>
    <property type="project" value="UniProtKB-KW"/>
</dbReference>
<dbReference type="SMART" id="SM00060">
    <property type="entry name" value="FN3"/>
    <property type="match status" value="5"/>
</dbReference>
<name>A0A919VIF9_9ACTN</name>
<dbReference type="InterPro" id="IPR036116">
    <property type="entry name" value="FN3_sf"/>
</dbReference>
<feature type="chain" id="PRO_5036972804" description="Fibronectin type-III domain-containing protein" evidence="5">
    <location>
        <begin position="23"/>
        <end position="483"/>
    </location>
</feature>
<evidence type="ECO:0000256" key="3">
    <source>
        <dbReference type="ARBA" id="ARBA00023326"/>
    </source>
</evidence>
<sequence length="483" mass="50001">MRRWLVLPLMIAVLTPGAPARADSPAPATPQRLALGTATTSMSLSWEQPRTGPRARWFQVYEGGQVVARSTTTSATMAVAFNSTHTYTVTAVDGQGHESAPTAAVSGHAWAYGMNPECLSPEPLTMTATAITASTASLSWPRHPLWQDLELRVGGVSLGRTTRTSVRIGGLAPETTYSVGLYRYNGCLQRTVPMGWGSLTTTAGGTERPAAPSALTVAGRTDTTIRLSWTAPEGPAPARYAVYDGDTLVARTSGTAVTVGRLYHASWHTFTVAAVNAAGDESAHTRPVPANTEPCQADPPRPTGLTATAVSPSSVRLRWVFRSAATSYTVYDGDRPVAVPAGPEAMVTGLASASRHNLRVTATLPDGCGETPRSTAVAVTTPAGPTGRPARPGDLTLTGNAPLGVDTTALTLSWTASPGGEPVTGYRIYEGATLAGAATGTQLSLTVGAGTRHTYTVVAVDAAGTESVPSAPLAVQAMYMPPP</sequence>
<feature type="region of interest" description="Disordered" evidence="4">
    <location>
        <begin position="366"/>
        <end position="393"/>
    </location>
</feature>
<comment type="caution">
    <text evidence="7">The sequence shown here is derived from an EMBL/GenBank/DDBJ whole genome shotgun (WGS) entry which is preliminary data.</text>
</comment>
<dbReference type="AlphaFoldDB" id="A0A919VIF9"/>
<evidence type="ECO:0000259" key="6">
    <source>
        <dbReference type="PROSITE" id="PS50853"/>
    </source>
</evidence>
<gene>
    <name evidence="7" type="ORF">Aau02nite_06350</name>
</gene>
<feature type="domain" description="Fibronectin type-III" evidence="6">
    <location>
        <begin position="301"/>
        <end position="384"/>
    </location>
</feature>
<evidence type="ECO:0000313" key="8">
    <source>
        <dbReference type="Proteomes" id="UP000681340"/>
    </source>
</evidence>